<comment type="subunit">
    <text evidence="8">Homodimer.</text>
</comment>
<dbReference type="NCBIfam" id="TIGR00652">
    <property type="entry name" value="DapF"/>
    <property type="match status" value="1"/>
</dbReference>
<evidence type="ECO:0000256" key="5">
    <source>
        <dbReference type="ARBA" id="ARBA00023154"/>
    </source>
</evidence>
<dbReference type="SUPFAM" id="SSF54506">
    <property type="entry name" value="Diaminopimelate epimerase-like"/>
    <property type="match status" value="2"/>
</dbReference>
<evidence type="ECO:0000256" key="4">
    <source>
        <dbReference type="ARBA" id="ARBA00022605"/>
    </source>
</evidence>
<dbReference type="RefSeq" id="WP_040374061.1">
    <property type="nucleotide sequence ID" value="NZ_CP068053.1"/>
</dbReference>
<comment type="function">
    <text evidence="8">Catalyzes the stereoinversion of LL-2,6-diaminopimelate (L,L-DAP) to meso-diaminopimelate (meso-DAP), a precursor of L-lysine and an essential component of the bacterial peptidoglycan.</text>
</comment>
<feature type="binding site" evidence="8">
    <location>
        <begin position="229"/>
        <end position="230"/>
    </location>
    <ligand>
        <name>substrate</name>
    </ligand>
</feature>
<gene>
    <name evidence="8" type="primary">dapF</name>
    <name evidence="10" type="ORF">I6J18_22520</name>
</gene>
<feature type="site" description="Could be important to modulate the pK values of the two catalytic cysteine residues" evidence="8">
    <location>
        <position position="167"/>
    </location>
</feature>
<evidence type="ECO:0000256" key="3">
    <source>
        <dbReference type="ARBA" id="ARBA00013080"/>
    </source>
</evidence>
<accession>A0A974NM98</accession>
<dbReference type="Pfam" id="PF01678">
    <property type="entry name" value="DAP_epimerase"/>
    <property type="match status" value="2"/>
</dbReference>
<evidence type="ECO:0000313" key="11">
    <source>
        <dbReference type="Proteomes" id="UP000595254"/>
    </source>
</evidence>
<keyword evidence="8" id="KW-0963">Cytoplasm</keyword>
<dbReference type="PANTHER" id="PTHR31689">
    <property type="entry name" value="DIAMINOPIMELATE EPIMERASE, CHLOROPLASTIC"/>
    <property type="match status" value="1"/>
</dbReference>
<dbReference type="EMBL" id="CP068053">
    <property type="protein sequence ID" value="QQT00307.1"/>
    <property type="molecule type" value="Genomic_DNA"/>
</dbReference>
<feature type="binding site" evidence="8">
    <location>
        <position position="201"/>
    </location>
    <ligand>
        <name>substrate</name>
    </ligand>
</feature>
<feature type="binding site" evidence="8">
    <location>
        <position position="165"/>
    </location>
    <ligand>
        <name>substrate</name>
    </ligand>
</feature>
<dbReference type="KEGG" id="ppsr:I6J18_22520"/>
<protein>
    <recommendedName>
        <fullName evidence="3 8">Diaminopimelate epimerase</fullName>
        <shortName evidence="8">DAP epimerase</shortName>
        <ecNumber evidence="3 8">5.1.1.7</ecNumber>
    </recommendedName>
    <alternativeName>
        <fullName evidence="8">PLP-independent amino acid racemase</fullName>
    </alternativeName>
</protein>
<evidence type="ECO:0000256" key="2">
    <source>
        <dbReference type="ARBA" id="ARBA00010219"/>
    </source>
</evidence>
<dbReference type="GO" id="GO:0008837">
    <property type="term" value="F:diaminopimelate epimerase activity"/>
    <property type="evidence" value="ECO:0007669"/>
    <property type="project" value="UniProtKB-UniRule"/>
</dbReference>
<comment type="similarity">
    <text evidence="2 8">Belongs to the diaminopimelate epimerase family.</text>
</comment>
<dbReference type="Gene3D" id="3.10.310.10">
    <property type="entry name" value="Diaminopimelate Epimerase, Chain A, domain 1"/>
    <property type="match status" value="2"/>
</dbReference>
<comment type="pathway">
    <text evidence="1 8">Amino-acid biosynthesis; L-lysine biosynthesis via DAP pathway; DL-2,6-diaminopimelate from LL-2,6-diaminopimelate: step 1/1.</text>
</comment>
<dbReference type="Proteomes" id="UP000595254">
    <property type="component" value="Chromosome"/>
</dbReference>
<dbReference type="PROSITE" id="PS01326">
    <property type="entry name" value="DAP_EPIMERASE"/>
    <property type="match status" value="1"/>
</dbReference>
<dbReference type="EC" id="5.1.1.7" evidence="3 8"/>
<feature type="binding site" evidence="8">
    <location>
        <position position="13"/>
    </location>
    <ligand>
        <name>substrate</name>
    </ligand>
</feature>
<feature type="site" description="Could be important to modulate the pK values of the two catalytic cysteine residues" evidence="8">
    <location>
        <position position="219"/>
    </location>
</feature>
<feature type="binding site" evidence="8">
    <location>
        <begin position="78"/>
        <end position="79"/>
    </location>
    <ligand>
        <name>substrate</name>
    </ligand>
</feature>
<dbReference type="PANTHER" id="PTHR31689:SF0">
    <property type="entry name" value="DIAMINOPIMELATE EPIMERASE"/>
    <property type="match status" value="1"/>
</dbReference>
<dbReference type="InterPro" id="IPR018510">
    <property type="entry name" value="DAP_epimerase_AS"/>
</dbReference>
<keyword evidence="11" id="KW-1185">Reference proteome</keyword>
<feature type="active site" evidence="9">
    <location>
        <position position="77"/>
    </location>
</feature>
<name>A0A974NM98_PERPY</name>
<keyword evidence="5 8" id="KW-0457">Lysine biosynthesis</keyword>
<feature type="active site" description="Proton donor" evidence="8">
    <location>
        <position position="77"/>
    </location>
</feature>
<evidence type="ECO:0000313" key="10">
    <source>
        <dbReference type="EMBL" id="QQT00307.1"/>
    </source>
</evidence>
<keyword evidence="6 8" id="KW-0413">Isomerase</keyword>
<dbReference type="GO" id="GO:0009089">
    <property type="term" value="P:lysine biosynthetic process via diaminopimelate"/>
    <property type="evidence" value="ECO:0007669"/>
    <property type="project" value="UniProtKB-UniRule"/>
</dbReference>
<organism evidence="10 11">
    <name type="scientific">Peribacillus psychrosaccharolyticus</name>
    <name type="common">Bacillus psychrosaccharolyticus</name>
    <dbReference type="NCBI Taxonomy" id="1407"/>
    <lineage>
        <taxon>Bacteria</taxon>
        <taxon>Bacillati</taxon>
        <taxon>Bacillota</taxon>
        <taxon>Bacilli</taxon>
        <taxon>Bacillales</taxon>
        <taxon>Bacillaceae</taxon>
        <taxon>Peribacillus</taxon>
    </lineage>
</organism>
<feature type="binding site" evidence="8">
    <location>
        <begin position="219"/>
        <end position="220"/>
    </location>
    <ligand>
        <name>substrate</name>
    </ligand>
</feature>
<evidence type="ECO:0000256" key="9">
    <source>
        <dbReference type="PROSITE-ProRule" id="PRU10125"/>
    </source>
</evidence>
<dbReference type="InterPro" id="IPR001653">
    <property type="entry name" value="DAP_epimerase_DapF"/>
</dbReference>
<dbReference type="AlphaFoldDB" id="A0A974NM98"/>
<reference evidence="10 11" key="1">
    <citation type="submission" date="2021-01" db="EMBL/GenBank/DDBJ databases">
        <title>FDA dAtabase for Regulatory Grade micrObial Sequences (FDA-ARGOS): Supporting development and validation of Infectious Disease Dx tests.</title>
        <authorList>
            <person name="Nelson B."/>
            <person name="Plummer A."/>
            <person name="Tallon L."/>
            <person name="Sadzewicz L."/>
            <person name="Zhao X."/>
            <person name="Boylan J."/>
            <person name="Ott S."/>
            <person name="Bowen H."/>
            <person name="Vavikolanu K."/>
            <person name="Mehta A."/>
            <person name="Aluvathingal J."/>
            <person name="Nadendla S."/>
            <person name="Myers T."/>
            <person name="Yan Y."/>
            <person name="Sichtig H."/>
        </authorList>
    </citation>
    <scope>NUCLEOTIDE SEQUENCE [LARGE SCALE GENOMIC DNA]</scope>
    <source>
        <strain evidence="10 11">FDAARGOS_1161</strain>
    </source>
</reference>
<comment type="caution">
    <text evidence="8">Lacks conserved residue(s) required for the propagation of feature annotation.</text>
</comment>
<keyword evidence="4 8" id="KW-0028">Amino-acid biosynthesis</keyword>
<proteinExistence type="inferred from homology"/>
<feature type="active site" description="Proton acceptor" evidence="8">
    <location>
        <position position="228"/>
    </location>
</feature>
<dbReference type="GO" id="GO:0005829">
    <property type="term" value="C:cytosol"/>
    <property type="evidence" value="ECO:0007669"/>
    <property type="project" value="TreeGrafter"/>
</dbReference>
<evidence type="ECO:0000256" key="8">
    <source>
        <dbReference type="HAMAP-Rule" id="MF_00197"/>
    </source>
</evidence>
<evidence type="ECO:0000256" key="1">
    <source>
        <dbReference type="ARBA" id="ARBA00005196"/>
    </source>
</evidence>
<evidence type="ECO:0000256" key="7">
    <source>
        <dbReference type="ARBA" id="ARBA00051712"/>
    </source>
</evidence>
<evidence type="ECO:0000256" key="6">
    <source>
        <dbReference type="ARBA" id="ARBA00023235"/>
    </source>
</evidence>
<comment type="catalytic activity">
    <reaction evidence="7 8">
        <text>(2S,6S)-2,6-diaminopimelate = meso-2,6-diaminopimelate</text>
        <dbReference type="Rhea" id="RHEA:15393"/>
        <dbReference type="ChEBI" id="CHEBI:57609"/>
        <dbReference type="ChEBI" id="CHEBI:57791"/>
        <dbReference type="EC" id="5.1.1.7"/>
    </reaction>
</comment>
<feature type="binding site" evidence="8">
    <location>
        <position position="68"/>
    </location>
    <ligand>
        <name>substrate</name>
    </ligand>
</feature>
<comment type="subcellular location">
    <subcellularLocation>
        <location evidence="8">Cytoplasm</location>
    </subcellularLocation>
</comment>
<dbReference type="HAMAP" id="MF_00197">
    <property type="entry name" value="DAP_epimerase"/>
    <property type="match status" value="1"/>
</dbReference>
<sequence>MLLDILKCHGSSNDFLLIDELTTDLSFSETERSELALSLCKRDGELGADGILFVMKSHAADARMRVFNSDGTEASMCGNGLRCVARFVYEKLNLEQMVIETMKANLAAAKTADIYEGIPTFSVEISPISFKASDLPLSIDKDTLRNEILPSLSETIAFTALAVPNPHAIALVDWSEIDSNLQEELASQVNGPNDLFPDGVNMSFVKQLKDGEIFVRTYERGVGFTNACGTAMSASSLVTCELGLNQLETPISVYNNGGKVQCVVHNNLSKTWIDLIGNGSYIYQASVDINKDSSYHVIEKQPYTNEITKYAEFQQHAQDYLKSIR</sequence>